<dbReference type="Proteomes" id="UP001597296">
    <property type="component" value="Unassembled WGS sequence"/>
</dbReference>
<keyword evidence="1" id="KW-0472">Membrane</keyword>
<dbReference type="EMBL" id="JBHUIY010000034">
    <property type="protein sequence ID" value="MFD2235024.1"/>
    <property type="molecule type" value="Genomic_DNA"/>
</dbReference>
<gene>
    <name evidence="2" type="ORF">ACFSNB_14515</name>
</gene>
<feature type="transmembrane region" description="Helical" evidence="1">
    <location>
        <begin position="82"/>
        <end position="103"/>
    </location>
</feature>
<feature type="transmembrane region" description="Helical" evidence="1">
    <location>
        <begin position="55"/>
        <end position="76"/>
    </location>
</feature>
<name>A0ABW5CCK0_9PROT</name>
<reference evidence="3" key="1">
    <citation type="journal article" date="2019" name="Int. J. Syst. Evol. Microbiol.">
        <title>The Global Catalogue of Microorganisms (GCM) 10K type strain sequencing project: providing services to taxonomists for standard genome sequencing and annotation.</title>
        <authorList>
            <consortium name="The Broad Institute Genomics Platform"/>
            <consortium name="The Broad Institute Genome Sequencing Center for Infectious Disease"/>
            <person name="Wu L."/>
            <person name="Ma J."/>
        </authorList>
    </citation>
    <scope>NUCLEOTIDE SEQUENCE [LARGE SCALE GENOMIC DNA]</scope>
    <source>
        <strain evidence="3">KCTC 15012</strain>
    </source>
</reference>
<evidence type="ECO:0000313" key="3">
    <source>
        <dbReference type="Proteomes" id="UP001597296"/>
    </source>
</evidence>
<sequence>MGGVVRGIAGFSRVTAKAMRWLTLMLLKLSRWIVRLTGRGTLAFARSSSEIKTSTVTALAVGAGGIVLSPLVEISVLGTPVSSALCLAVLGLVLGGLAGYAAVKKVRGVVAKAPSNS</sequence>
<organism evidence="2 3">
    <name type="scientific">Phaeospirillum tilakii</name>
    <dbReference type="NCBI Taxonomy" id="741673"/>
    <lineage>
        <taxon>Bacteria</taxon>
        <taxon>Pseudomonadati</taxon>
        <taxon>Pseudomonadota</taxon>
        <taxon>Alphaproteobacteria</taxon>
        <taxon>Rhodospirillales</taxon>
        <taxon>Rhodospirillaceae</taxon>
        <taxon>Phaeospirillum</taxon>
    </lineage>
</organism>
<keyword evidence="3" id="KW-1185">Reference proteome</keyword>
<accession>A0ABW5CCK0</accession>
<comment type="caution">
    <text evidence="2">The sequence shown here is derived from an EMBL/GenBank/DDBJ whole genome shotgun (WGS) entry which is preliminary data.</text>
</comment>
<evidence type="ECO:0000256" key="1">
    <source>
        <dbReference type="SAM" id="Phobius"/>
    </source>
</evidence>
<protein>
    <submittedName>
        <fullName evidence="2">Uncharacterized protein</fullName>
    </submittedName>
</protein>
<evidence type="ECO:0000313" key="2">
    <source>
        <dbReference type="EMBL" id="MFD2235024.1"/>
    </source>
</evidence>
<proteinExistence type="predicted"/>
<keyword evidence="1" id="KW-1133">Transmembrane helix</keyword>
<keyword evidence="1" id="KW-0812">Transmembrane</keyword>
<dbReference type="RefSeq" id="WP_377317811.1">
    <property type="nucleotide sequence ID" value="NZ_JBHUIY010000034.1"/>
</dbReference>